<keyword evidence="1" id="KW-0812">Transmembrane</keyword>
<evidence type="ECO:0000313" key="3">
    <source>
        <dbReference type="Proteomes" id="UP000481033"/>
    </source>
</evidence>
<dbReference type="Proteomes" id="UP000481033">
    <property type="component" value="Unassembled WGS sequence"/>
</dbReference>
<name>A0A6M0RPC3_9CYAN</name>
<dbReference type="AlphaFoldDB" id="A0A6M0RPC3"/>
<proteinExistence type="predicted"/>
<organism evidence="2 3">
    <name type="scientific">Adonisia turfae CCMR0081</name>
    <dbReference type="NCBI Taxonomy" id="2292702"/>
    <lineage>
        <taxon>Bacteria</taxon>
        <taxon>Bacillati</taxon>
        <taxon>Cyanobacteriota</taxon>
        <taxon>Adonisia</taxon>
        <taxon>Adonisia turfae</taxon>
    </lineage>
</organism>
<evidence type="ECO:0000256" key="1">
    <source>
        <dbReference type="SAM" id="Phobius"/>
    </source>
</evidence>
<feature type="transmembrane region" description="Helical" evidence="1">
    <location>
        <begin position="204"/>
        <end position="221"/>
    </location>
</feature>
<feature type="transmembrane region" description="Helical" evidence="1">
    <location>
        <begin position="102"/>
        <end position="122"/>
    </location>
</feature>
<accession>A0A6M0RPC3</accession>
<evidence type="ECO:0000313" key="2">
    <source>
        <dbReference type="EMBL" id="NEZ58026.1"/>
    </source>
</evidence>
<keyword evidence="1" id="KW-1133">Transmembrane helix</keyword>
<dbReference type="EMBL" id="QXHD01000004">
    <property type="protein sequence ID" value="NEZ58026.1"/>
    <property type="molecule type" value="Genomic_DNA"/>
</dbReference>
<protein>
    <submittedName>
        <fullName evidence="2">Uncharacterized protein</fullName>
    </submittedName>
</protein>
<keyword evidence="3" id="KW-1185">Reference proteome</keyword>
<feature type="transmembrane region" description="Helical" evidence="1">
    <location>
        <begin position="161"/>
        <end position="184"/>
    </location>
</feature>
<feature type="transmembrane region" description="Helical" evidence="1">
    <location>
        <begin position="134"/>
        <end position="149"/>
    </location>
</feature>
<reference evidence="2 3" key="1">
    <citation type="journal article" date="2020" name="Microb. Ecol.">
        <title>Ecogenomics of the Marine Benthic Filamentous Cyanobacterium Adonisia.</title>
        <authorList>
            <person name="Walter J.M."/>
            <person name="Coutinho F.H."/>
            <person name="Leomil L."/>
            <person name="Hargreaves P.I."/>
            <person name="Campeao M.E."/>
            <person name="Vieira V.V."/>
            <person name="Silva B.S."/>
            <person name="Fistarol G.O."/>
            <person name="Salomon P.S."/>
            <person name="Sawabe T."/>
            <person name="Mino S."/>
            <person name="Hosokawa M."/>
            <person name="Miyashita H."/>
            <person name="Maruyama F."/>
            <person name="van Verk M.C."/>
            <person name="Dutilh B.E."/>
            <person name="Thompson C.C."/>
            <person name="Thompson F.L."/>
        </authorList>
    </citation>
    <scope>NUCLEOTIDE SEQUENCE [LARGE SCALE GENOMIC DNA]</scope>
    <source>
        <strain evidence="2 3">CCMR0081</strain>
    </source>
</reference>
<gene>
    <name evidence="2" type="ORF">DXZ20_20735</name>
</gene>
<sequence length="259" mass="28937">MITKRKNFLGSLYIQFRGNLPLIGLIAAISTIFLGKVVFIHLWYNVPIDQLTRDIIAVGRIPVYAGFLSQIGLFCWAAAAMLCFFSASVIENNGNHHKIKQFLLASTLLTLILGFDDAFLLHEKVLPKLGIPEGVTYASYGGLLLFYLLRFHQLILKTDYIFIALALVFFGLSYTLDFALAIVYPAAPIPLLTSGRISYLLEDGAKFIGIISWLVYCFQIGKYSIRVSAAKPNIELPYYSDGIAKQQIIHKGLHIGQDR</sequence>
<dbReference type="RefSeq" id="WP_163700276.1">
    <property type="nucleotide sequence ID" value="NZ_QXHD01000004.1"/>
</dbReference>
<keyword evidence="1" id="KW-0472">Membrane</keyword>
<feature type="transmembrane region" description="Helical" evidence="1">
    <location>
        <begin position="64"/>
        <end position="90"/>
    </location>
</feature>
<comment type="caution">
    <text evidence="2">The sequence shown here is derived from an EMBL/GenBank/DDBJ whole genome shotgun (WGS) entry which is preliminary data.</text>
</comment>
<feature type="transmembrane region" description="Helical" evidence="1">
    <location>
        <begin position="20"/>
        <end position="44"/>
    </location>
</feature>